<gene>
    <name evidence="15" type="primary">Cni-klp-18</name>
    <name evidence="15" type="synonym">Cnig_chr_IV.g14883</name>
    <name evidence="15" type="ORF">B9Z55_014883</name>
</gene>
<keyword evidence="5 10" id="KW-0067">ATP-binding</keyword>
<reference evidence="16" key="1">
    <citation type="submission" date="2017-10" db="EMBL/GenBank/DDBJ databases">
        <title>Rapid genome shrinkage in a self-fertile nematode reveals novel sperm competition proteins.</title>
        <authorList>
            <person name="Yin D."/>
            <person name="Schwarz E.M."/>
            <person name="Thomas C.G."/>
            <person name="Felde R.L."/>
            <person name="Korf I.F."/>
            <person name="Cutter A.D."/>
            <person name="Schartner C.M."/>
            <person name="Ralston E.J."/>
            <person name="Meyer B.J."/>
            <person name="Haag E.S."/>
        </authorList>
    </citation>
    <scope>NUCLEOTIDE SEQUENCE [LARGE SCALE GENOMIC DNA]</scope>
    <source>
        <strain evidence="16">JU1422</strain>
    </source>
</reference>
<keyword evidence="3 11" id="KW-0493">Microtubule</keyword>
<evidence type="ECO:0000256" key="8">
    <source>
        <dbReference type="ARBA" id="ARBA00023212"/>
    </source>
</evidence>
<sequence>MSQFIKTYGRIRPSANGSAASPLAATDKAVNVDLDNGRKTYELHRIFNSTATQEDVFVCVSKKIVEDSADGFNGTIFAYGQTGSGKTHTMLGPSNSWSDPELKGLIPRSIEYLFELLDAKTREFQKFTFSVNVEFVELYNEEIYDLLNLKNKVQLRDLGKEIQLDGAKSETVDNSLDLMHVVQRGWTSRSTGSTAMNNESSRSHALLIIKIKTQEVTGGLVKERSSTLNLVDLAGSERQSHTKATGDRLKEATNINSSLTVLGRCIRILSKPAAGGYVPYRDSHLTHILKNSLGGNSKTAVIVNMHPDREFLAESTSTLNFAQSCALIKNAATRNEVMTGDQENSYKKAIQELRQEVDETRAKVREEFGKKLDDAEEMQRRLTKENDLLKAAKIDLQSQLDLARVKYLFNGDTEQSLEEHKKLISSLSDDNVSALYTLKLEKEASEKRCHQLQQHLNELRSQYEINLSETLRLQTPSGKKRSTRSERRQTLYRPSPDTLAEREVEERELAERLEEANTMICKLESEKQTLQSKWENATESLVEAEKRINQLESDKSDLIADKEKLSEELESVIKDNEENVEKISKNHDTLEGLLVKIDDLNKEIKNRKQEKVAIEEKHGKEMEEITNHHKSVKEELESQIRNLSASNSSFSESQKEANEKVELLQQQLQSQLQELQEEKSALQKELANKTQLLADAKNDAKDCSKTSSELQSNIVEKCEMISTLKKKVEENDSELKIKAELIVSLEQDIAKKAELIKQQAAKLDENVIALSEQNSMKRRIEEAIAIEESWKKRYAALEDRRQTEFNDHQRDIKTLKAKKDAELKGYKETLELKSNQLKEQGAKAEKQLSQSKEVFDKKMEEMQQQFAQLSTDALKKQEEKIRSDSSLQWESTIRDKQDEITELRNLNEFYSKQHDEDSHAIANMMNTKQGKVSYVEKIRLEKIEQEKTIIQQRAQIARLSKGQREANRPVLRSRNQEAAPQ</sequence>
<dbReference type="Pfam" id="PF00225">
    <property type="entry name" value="Kinesin"/>
    <property type="match status" value="1"/>
</dbReference>
<keyword evidence="16" id="KW-1185">Reference proteome</keyword>
<accession>A0A2G5U7U0</accession>
<dbReference type="InterPro" id="IPR019821">
    <property type="entry name" value="Kinesin_motor_CS"/>
</dbReference>
<dbReference type="PANTHER" id="PTHR47968">
    <property type="entry name" value="CENTROMERE PROTEIN E"/>
    <property type="match status" value="1"/>
</dbReference>
<comment type="caution">
    <text evidence="15">The sequence shown here is derived from an EMBL/GenBank/DDBJ whole genome shotgun (WGS) entry which is preliminary data.</text>
</comment>
<keyword evidence="4 10" id="KW-0547">Nucleotide-binding</keyword>
<evidence type="ECO:0000256" key="1">
    <source>
        <dbReference type="ARBA" id="ARBA00004245"/>
    </source>
</evidence>
<protein>
    <recommendedName>
        <fullName evidence="11">Kinesin-like protein</fullName>
    </recommendedName>
</protein>
<dbReference type="GO" id="GO:0003777">
    <property type="term" value="F:microtubule motor activity"/>
    <property type="evidence" value="ECO:0007669"/>
    <property type="project" value="InterPro"/>
</dbReference>
<dbReference type="GO" id="GO:0005874">
    <property type="term" value="C:microtubule"/>
    <property type="evidence" value="ECO:0007669"/>
    <property type="project" value="UniProtKB-KW"/>
</dbReference>
<dbReference type="PROSITE" id="PS00411">
    <property type="entry name" value="KINESIN_MOTOR_1"/>
    <property type="match status" value="1"/>
</dbReference>
<dbReference type="InterPro" id="IPR027417">
    <property type="entry name" value="P-loop_NTPase"/>
</dbReference>
<dbReference type="GO" id="GO:0005524">
    <property type="term" value="F:ATP binding"/>
    <property type="evidence" value="ECO:0007669"/>
    <property type="project" value="UniProtKB-UniRule"/>
</dbReference>
<feature type="coiled-coil region" evidence="12">
    <location>
        <begin position="827"/>
        <end position="913"/>
    </location>
</feature>
<feature type="coiled-coil region" evidence="12">
    <location>
        <begin position="343"/>
        <end position="395"/>
    </location>
</feature>
<feature type="binding site" evidence="10">
    <location>
        <begin position="80"/>
        <end position="87"/>
    </location>
    <ligand>
        <name>ATP</name>
        <dbReference type="ChEBI" id="CHEBI:30616"/>
    </ligand>
</feature>
<evidence type="ECO:0000313" key="16">
    <source>
        <dbReference type="Proteomes" id="UP000230233"/>
    </source>
</evidence>
<evidence type="ECO:0000256" key="6">
    <source>
        <dbReference type="ARBA" id="ARBA00023054"/>
    </source>
</evidence>
<evidence type="ECO:0000313" key="15">
    <source>
        <dbReference type="EMBL" id="PIC35567.1"/>
    </source>
</evidence>
<dbReference type="InterPro" id="IPR036961">
    <property type="entry name" value="Kinesin_motor_dom_sf"/>
</dbReference>
<evidence type="ECO:0000256" key="12">
    <source>
        <dbReference type="SAM" id="Coils"/>
    </source>
</evidence>
<keyword evidence="8" id="KW-0206">Cytoskeleton</keyword>
<dbReference type="OrthoDB" id="3176171at2759"/>
<comment type="subcellular location">
    <subcellularLocation>
        <location evidence="1">Cytoplasm</location>
        <location evidence="1">Cytoskeleton</location>
    </subcellularLocation>
</comment>
<name>A0A2G5U7U0_9PELO</name>
<evidence type="ECO:0000256" key="13">
    <source>
        <dbReference type="SAM" id="MobiDB-lite"/>
    </source>
</evidence>
<feature type="coiled-coil region" evidence="12">
    <location>
        <begin position="753"/>
        <end position="800"/>
    </location>
</feature>
<dbReference type="PRINTS" id="PR00380">
    <property type="entry name" value="KINESINHEAVY"/>
</dbReference>
<dbReference type="GO" id="GO:0007010">
    <property type="term" value="P:cytoskeleton organization"/>
    <property type="evidence" value="ECO:0007669"/>
    <property type="project" value="UniProtKB-ARBA"/>
</dbReference>
<evidence type="ECO:0000256" key="9">
    <source>
        <dbReference type="ARBA" id="ARBA00034704"/>
    </source>
</evidence>
<organism evidence="15 16">
    <name type="scientific">Caenorhabditis nigoni</name>
    <dbReference type="NCBI Taxonomy" id="1611254"/>
    <lineage>
        <taxon>Eukaryota</taxon>
        <taxon>Metazoa</taxon>
        <taxon>Ecdysozoa</taxon>
        <taxon>Nematoda</taxon>
        <taxon>Chromadorea</taxon>
        <taxon>Rhabditida</taxon>
        <taxon>Rhabditina</taxon>
        <taxon>Rhabditomorpha</taxon>
        <taxon>Rhabditoidea</taxon>
        <taxon>Rhabditidae</taxon>
        <taxon>Peloderinae</taxon>
        <taxon>Caenorhabditis</taxon>
    </lineage>
</organism>
<dbReference type="Gene3D" id="3.40.850.10">
    <property type="entry name" value="Kinesin motor domain"/>
    <property type="match status" value="1"/>
</dbReference>
<dbReference type="PANTHER" id="PTHR47968:SF75">
    <property type="entry name" value="CENTROMERE-ASSOCIATED PROTEIN E"/>
    <property type="match status" value="1"/>
</dbReference>
<dbReference type="EMBL" id="PDUG01000004">
    <property type="protein sequence ID" value="PIC35567.1"/>
    <property type="molecule type" value="Genomic_DNA"/>
</dbReference>
<dbReference type="CDD" id="cd00106">
    <property type="entry name" value="KISc"/>
    <property type="match status" value="1"/>
</dbReference>
<evidence type="ECO:0000256" key="5">
    <source>
        <dbReference type="ARBA" id="ARBA00022840"/>
    </source>
</evidence>
<comment type="similarity">
    <text evidence="9">Belongs to the TRAFAC class myosin-kinesin ATPase superfamily. Kinesin family. KIN-5/BimC subfamily.</text>
</comment>
<feature type="domain" description="Kinesin motor" evidence="14">
    <location>
        <begin position="4"/>
        <end position="328"/>
    </location>
</feature>
<dbReference type="AlphaFoldDB" id="A0A2G5U7U0"/>
<dbReference type="Proteomes" id="UP000230233">
    <property type="component" value="Chromosome IV"/>
</dbReference>
<keyword evidence="7 10" id="KW-0505">Motor protein</keyword>
<dbReference type="InterPro" id="IPR001752">
    <property type="entry name" value="Kinesin_motor_dom"/>
</dbReference>
<proteinExistence type="inferred from homology"/>
<evidence type="ECO:0000256" key="7">
    <source>
        <dbReference type="ARBA" id="ARBA00023175"/>
    </source>
</evidence>
<dbReference type="STRING" id="1611254.A0A2G5U7U0"/>
<dbReference type="InterPro" id="IPR027640">
    <property type="entry name" value="Kinesin-like_fam"/>
</dbReference>
<keyword evidence="6 12" id="KW-0175">Coiled coil</keyword>
<dbReference type="GO" id="GO:0007018">
    <property type="term" value="P:microtubule-based movement"/>
    <property type="evidence" value="ECO:0007669"/>
    <property type="project" value="InterPro"/>
</dbReference>
<evidence type="ECO:0000256" key="10">
    <source>
        <dbReference type="PROSITE-ProRule" id="PRU00283"/>
    </source>
</evidence>
<evidence type="ECO:0000256" key="11">
    <source>
        <dbReference type="RuleBase" id="RU000394"/>
    </source>
</evidence>
<dbReference type="FunFam" id="3.40.850.10:FF:000019">
    <property type="entry name" value="Kinesin-like protein KIN-5D"/>
    <property type="match status" value="1"/>
</dbReference>
<evidence type="ECO:0000256" key="3">
    <source>
        <dbReference type="ARBA" id="ARBA00022701"/>
    </source>
</evidence>
<feature type="region of interest" description="Disordered" evidence="13">
    <location>
        <begin position="959"/>
        <end position="981"/>
    </location>
</feature>
<dbReference type="GO" id="GO:0008017">
    <property type="term" value="F:microtubule binding"/>
    <property type="evidence" value="ECO:0007669"/>
    <property type="project" value="InterPro"/>
</dbReference>
<evidence type="ECO:0000256" key="4">
    <source>
        <dbReference type="ARBA" id="ARBA00022741"/>
    </source>
</evidence>
<feature type="coiled-coil region" evidence="12">
    <location>
        <begin position="499"/>
        <end position="699"/>
    </location>
</feature>
<dbReference type="SMART" id="SM00129">
    <property type="entry name" value="KISc"/>
    <property type="match status" value="1"/>
</dbReference>
<feature type="region of interest" description="Disordered" evidence="13">
    <location>
        <begin position="472"/>
        <end position="491"/>
    </location>
</feature>
<keyword evidence="2" id="KW-0963">Cytoplasm</keyword>
<evidence type="ECO:0000259" key="14">
    <source>
        <dbReference type="PROSITE" id="PS50067"/>
    </source>
</evidence>
<dbReference type="SUPFAM" id="SSF52540">
    <property type="entry name" value="P-loop containing nucleoside triphosphate hydrolases"/>
    <property type="match status" value="1"/>
</dbReference>
<dbReference type="PROSITE" id="PS50067">
    <property type="entry name" value="KINESIN_MOTOR_2"/>
    <property type="match status" value="1"/>
</dbReference>
<evidence type="ECO:0000256" key="2">
    <source>
        <dbReference type="ARBA" id="ARBA00022490"/>
    </source>
</evidence>